<dbReference type="InterPro" id="IPR005467">
    <property type="entry name" value="His_kinase_dom"/>
</dbReference>
<dbReference type="SMART" id="SM00387">
    <property type="entry name" value="HATPase_c"/>
    <property type="match status" value="1"/>
</dbReference>
<dbReference type="InterPro" id="IPR013656">
    <property type="entry name" value="PAS_4"/>
</dbReference>
<evidence type="ECO:0000313" key="9">
    <source>
        <dbReference type="EMBL" id="MQY20025.1"/>
    </source>
</evidence>
<feature type="domain" description="Histidine kinase" evidence="8">
    <location>
        <begin position="305"/>
        <end position="500"/>
    </location>
</feature>
<keyword evidence="10" id="KW-1185">Reference proteome</keyword>
<dbReference type="Pfam" id="PF12282">
    <property type="entry name" value="GAF_PdtaS"/>
    <property type="match status" value="1"/>
</dbReference>
<comment type="catalytic activity">
    <reaction evidence="1">
        <text>ATP + protein L-histidine = ADP + protein N-phospho-L-histidine.</text>
        <dbReference type="EC" id="2.7.13.3"/>
    </reaction>
</comment>
<evidence type="ECO:0000256" key="1">
    <source>
        <dbReference type="ARBA" id="ARBA00000085"/>
    </source>
</evidence>
<evidence type="ECO:0000259" key="8">
    <source>
        <dbReference type="PROSITE" id="PS50109"/>
    </source>
</evidence>
<dbReference type="Proteomes" id="UP000438448">
    <property type="component" value="Unassembled WGS sequence"/>
</dbReference>
<dbReference type="EC" id="2.7.13.3" evidence="2"/>
<dbReference type="InterPro" id="IPR036890">
    <property type="entry name" value="HATPase_C_sf"/>
</dbReference>
<dbReference type="GO" id="GO:0004673">
    <property type="term" value="F:protein histidine kinase activity"/>
    <property type="evidence" value="ECO:0007669"/>
    <property type="project" value="UniProtKB-EC"/>
</dbReference>
<dbReference type="Gene3D" id="3.30.450.280">
    <property type="entry name" value="GAF domain"/>
    <property type="match status" value="1"/>
</dbReference>
<sequence>MSTLSDLLAEHTDLPGAAVDHLQRVVGDWQLLADLSFADLQLWVGVGPVAEGADVVCVAQCRPTTAPTVHPEDLVGSLASRDDHPQVFQALRGGAIVRFDNDQEQAGVYHPNPTRLIHEAIPVRVGEDVIAVLGRDLEVQRTKMRGNLEIAYMACADDLCQMMADGTFPTLEDRTGSHSSPRAGDGFIRLDTDGIVRYASPNALSAYHRMGLQADLDGQDLAQTTRSLITDPFDAQEVVSDIQAALAGKSGRRMEVEARGATVLLRTLVLRPHGELAGAAVLVRDVTEVKRRDRALLSKDATIREIHHRVKNNLQTVAALLRLQARRTENEEAQLALTESVRRVTSIASVHEMLSMSVDEEVDLDEVVDRLLPIMADVATVNTARIKVRREGSLGVFSAERATPLVMVLTELVQNAIEHAFDAGENGTVTIRSERSARWLDVIIGDDGRGLPDGFSLEGSDRLGLQIVRTLVTAELGGSIGLHPGADVGTDAVLRVPLGRRTR</sequence>
<dbReference type="RefSeq" id="WP_153410721.1">
    <property type="nucleotide sequence ID" value="NZ_WEGK01000005.1"/>
</dbReference>
<gene>
    <name evidence="9" type="primary">pdtaS</name>
    <name evidence="9" type="ORF">NRB20_31200</name>
</gene>
<evidence type="ECO:0000256" key="5">
    <source>
        <dbReference type="ARBA" id="ARBA00022741"/>
    </source>
</evidence>
<dbReference type="InterPro" id="IPR000014">
    <property type="entry name" value="PAS"/>
</dbReference>
<evidence type="ECO:0000313" key="10">
    <source>
        <dbReference type="Proteomes" id="UP000438448"/>
    </source>
</evidence>
<dbReference type="InterPro" id="IPR038424">
    <property type="entry name" value="H_kinase_PdtaS_GAF_sf"/>
</dbReference>
<dbReference type="PANTHER" id="PTHR41523">
    <property type="entry name" value="TWO-COMPONENT SYSTEM SENSOR PROTEIN"/>
    <property type="match status" value="1"/>
</dbReference>
<keyword evidence="3" id="KW-0597">Phosphoprotein</keyword>
<dbReference type="Gene3D" id="3.30.450.20">
    <property type="entry name" value="PAS domain"/>
    <property type="match status" value="1"/>
</dbReference>
<dbReference type="OrthoDB" id="9767435at2"/>
<dbReference type="AlphaFoldDB" id="A0A7K0D2T6"/>
<dbReference type="SUPFAM" id="SSF55785">
    <property type="entry name" value="PYP-like sensor domain (PAS domain)"/>
    <property type="match status" value="1"/>
</dbReference>
<dbReference type="InterPro" id="IPR003594">
    <property type="entry name" value="HATPase_dom"/>
</dbReference>
<dbReference type="PANTHER" id="PTHR41523:SF8">
    <property type="entry name" value="ETHYLENE RESPONSE SENSOR PROTEIN"/>
    <property type="match status" value="1"/>
</dbReference>
<dbReference type="Pfam" id="PF08448">
    <property type="entry name" value="PAS_4"/>
    <property type="match status" value="1"/>
</dbReference>
<dbReference type="Gene3D" id="3.30.565.10">
    <property type="entry name" value="Histidine kinase-like ATPase, C-terminal domain"/>
    <property type="match status" value="1"/>
</dbReference>
<comment type="caution">
    <text evidence="9">The sequence shown here is derived from an EMBL/GenBank/DDBJ whole genome shotgun (WGS) entry which is preliminary data.</text>
</comment>
<dbReference type="InterPro" id="IPR035965">
    <property type="entry name" value="PAS-like_dom_sf"/>
</dbReference>
<keyword evidence="5" id="KW-0547">Nucleotide-binding</keyword>
<evidence type="ECO:0000256" key="6">
    <source>
        <dbReference type="ARBA" id="ARBA00022777"/>
    </source>
</evidence>
<dbReference type="EMBL" id="WEGK01000005">
    <property type="protein sequence ID" value="MQY20025.1"/>
    <property type="molecule type" value="Genomic_DNA"/>
</dbReference>
<organism evidence="9 10">
    <name type="scientific">Nocardia macrotermitis</name>
    <dbReference type="NCBI Taxonomy" id="2585198"/>
    <lineage>
        <taxon>Bacteria</taxon>
        <taxon>Bacillati</taxon>
        <taxon>Actinomycetota</taxon>
        <taxon>Actinomycetes</taxon>
        <taxon>Mycobacteriales</taxon>
        <taxon>Nocardiaceae</taxon>
        <taxon>Nocardia</taxon>
    </lineage>
</organism>
<accession>A0A7K0D2T6</accession>
<dbReference type="PROSITE" id="PS50109">
    <property type="entry name" value="HIS_KIN"/>
    <property type="match status" value="1"/>
</dbReference>
<name>A0A7K0D2T6_9NOCA</name>
<dbReference type="GO" id="GO:0005524">
    <property type="term" value="F:ATP binding"/>
    <property type="evidence" value="ECO:0007669"/>
    <property type="project" value="UniProtKB-KW"/>
</dbReference>
<dbReference type="InterPro" id="IPR011495">
    <property type="entry name" value="Sig_transdc_His_kin_sub2_dim/P"/>
</dbReference>
<reference evidence="9 10" key="1">
    <citation type="submission" date="2019-10" db="EMBL/GenBank/DDBJ databases">
        <title>Nocardia macrotermitis sp. nov. and Nocardia aurantia sp. nov., isolated from the gut of fungus growing-termite Macrotermes natalensis.</title>
        <authorList>
            <person name="Benndorf R."/>
            <person name="Schwitalla J."/>
            <person name="Martin K."/>
            <person name="De Beer W."/>
            <person name="Kaster A.-K."/>
            <person name="Vollmers J."/>
            <person name="Poulsen M."/>
            <person name="Beemelmanns C."/>
        </authorList>
    </citation>
    <scope>NUCLEOTIDE SEQUENCE [LARGE SCALE GENOMIC DNA]</scope>
    <source>
        <strain evidence="9 10">RB20</strain>
    </source>
</reference>
<protein>
    <recommendedName>
        <fullName evidence="2">histidine kinase</fullName>
        <ecNumber evidence="2">2.7.13.3</ecNumber>
    </recommendedName>
</protein>
<dbReference type="SUPFAM" id="SSF55874">
    <property type="entry name" value="ATPase domain of HSP90 chaperone/DNA topoisomerase II/histidine kinase"/>
    <property type="match status" value="1"/>
</dbReference>
<evidence type="ECO:0000256" key="2">
    <source>
        <dbReference type="ARBA" id="ARBA00012438"/>
    </source>
</evidence>
<dbReference type="Pfam" id="PF02518">
    <property type="entry name" value="HATPase_c"/>
    <property type="match status" value="1"/>
</dbReference>
<proteinExistence type="predicted"/>
<evidence type="ECO:0000256" key="3">
    <source>
        <dbReference type="ARBA" id="ARBA00022553"/>
    </source>
</evidence>
<evidence type="ECO:0000256" key="4">
    <source>
        <dbReference type="ARBA" id="ARBA00022679"/>
    </source>
</evidence>
<keyword evidence="7" id="KW-0067">ATP-binding</keyword>
<evidence type="ECO:0000256" key="7">
    <source>
        <dbReference type="ARBA" id="ARBA00022840"/>
    </source>
</evidence>
<keyword evidence="4 9" id="KW-0808">Transferase</keyword>
<keyword evidence="6 9" id="KW-0418">Kinase</keyword>
<dbReference type="CDD" id="cd00130">
    <property type="entry name" value="PAS"/>
    <property type="match status" value="1"/>
</dbReference>
<dbReference type="Pfam" id="PF07568">
    <property type="entry name" value="HisKA_2"/>
    <property type="match status" value="1"/>
</dbReference>
<dbReference type="InterPro" id="IPR022066">
    <property type="entry name" value="PdtaS_GAF"/>
</dbReference>